<dbReference type="InterPro" id="IPR000843">
    <property type="entry name" value="HTH_LacI"/>
</dbReference>
<keyword evidence="2" id="KW-0805">Transcription regulation</keyword>
<feature type="domain" description="HTH lacI-type" evidence="5">
    <location>
        <begin position="20"/>
        <end position="74"/>
    </location>
</feature>
<accession>A0ABR5PA17</accession>
<proteinExistence type="predicted"/>
<dbReference type="Gene3D" id="1.10.260.40">
    <property type="entry name" value="lambda repressor-like DNA-binding domains"/>
    <property type="match status" value="1"/>
</dbReference>
<comment type="caution">
    <text evidence="6">The sequence shown here is derived from an EMBL/GenBank/DDBJ whole genome shotgun (WGS) entry which is preliminary data.</text>
</comment>
<sequence>MYQVIEKGVGFMKNFEKGSVTIRTIAEMANVSHTTVSRALNGSELVKPATRKKIAEIAKQIGYVPNLNAKSLVMNRSYMIGVFFTNLDTGTSASFLTEVMQQSQTTLPKSYSLSVNSIDHVMNSQGVSVQNFDGIIVLSQSESDDEFIDYIHSIGLPLVVLNRKIERNDITNFSHNDFLGAKNVVEYAIRMGHRNFGLIKGVKSFESSKQRSEGFFEALKEHRLEVDSNLVKRGDYLPQSGNKLMRQILSSGQVPTCVFCENDDMAVGAINACVELGYRVPEDVSFIGYDDMSYSQYLTPPLTTVRKPTSQIIKKGVASLMDILEVDGDAKITQEVIDPEIIVRSSVLNRNAD</sequence>
<organism evidence="6 7">
    <name type="scientific">Lentilactobacillus rapi DSM 19907 = JCM 15042</name>
    <dbReference type="NCBI Taxonomy" id="1423795"/>
    <lineage>
        <taxon>Bacteria</taxon>
        <taxon>Bacillati</taxon>
        <taxon>Bacillota</taxon>
        <taxon>Bacilli</taxon>
        <taxon>Lactobacillales</taxon>
        <taxon>Lactobacillaceae</taxon>
        <taxon>Lentilactobacillus</taxon>
    </lineage>
</organism>
<dbReference type="Pfam" id="PF00356">
    <property type="entry name" value="LacI"/>
    <property type="match status" value="1"/>
</dbReference>
<dbReference type="PANTHER" id="PTHR30146:SF148">
    <property type="entry name" value="HTH-TYPE TRANSCRIPTIONAL REPRESSOR PURR-RELATED"/>
    <property type="match status" value="1"/>
</dbReference>
<dbReference type="InterPro" id="IPR010982">
    <property type="entry name" value="Lambda_DNA-bd_dom_sf"/>
</dbReference>
<dbReference type="Pfam" id="PF13377">
    <property type="entry name" value="Peripla_BP_3"/>
    <property type="match status" value="1"/>
</dbReference>
<dbReference type="PROSITE" id="PS50932">
    <property type="entry name" value="HTH_LACI_2"/>
    <property type="match status" value="1"/>
</dbReference>
<evidence type="ECO:0000313" key="6">
    <source>
        <dbReference type="EMBL" id="KRL14863.1"/>
    </source>
</evidence>
<evidence type="ECO:0000313" key="7">
    <source>
        <dbReference type="Proteomes" id="UP000051977"/>
    </source>
</evidence>
<keyword evidence="1" id="KW-0678">Repressor</keyword>
<name>A0ABR5PA17_9LACO</name>
<keyword evidence="7" id="KW-1185">Reference proteome</keyword>
<dbReference type="CDD" id="cd01392">
    <property type="entry name" value="HTH_LacI"/>
    <property type="match status" value="1"/>
</dbReference>
<dbReference type="Gene3D" id="3.40.50.2300">
    <property type="match status" value="2"/>
</dbReference>
<gene>
    <name evidence="6" type="ORF">FD12_GL001190</name>
</gene>
<evidence type="ECO:0000259" key="5">
    <source>
        <dbReference type="PROSITE" id="PS50932"/>
    </source>
</evidence>
<evidence type="ECO:0000256" key="2">
    <source>
        <dbReference type="ARBA" id="ARBA00023015"/>
    </source>
</evidence>
<dbReference type="PANTHER" id="PTHR30146">
    <property type="entry name" value="LACI-RELATED TRANSCRIPTIONAL REPRESSOR"/>
    <property type="match status" value="1"/>
</dbReference>
<dbReference type="InterPro" id="IPR028082">
    <property type="entry name" value="Peripla_BP_I"/>
</dbReference>
<dbReference type="SUPFAM" id="SSF47413">
    <property type="entry name" value="lambda repressor-like DNA-binding domains"/>
    <property type="match status" value="1"/>
</dbReference>
<protein>
    <submittedName>
        <fullName evidence="6">Transcriptional regulator, LacI family</fullName>
    </submittedName>
</protein>
<dbReference type="CDD" id="cd06267">
    <property type="entry name" value="PBP1_LacI_sugar_binding-like"/>
    <property type="match status" value="1"/>
</dbReference>
<reference evidence="6 7" key="1">
    <citation type="journal article" date="2015" name="Genome Announc.">
        <title>Expanding the biotechnology potential of lactobacilli through comparative genomics of 213 strains and associated genera.</title>
        <authorList>
            <person name="Sun Z."/>
            <person name="Harris H.M."/>
            <person name="McCann A."/>
            <person name="Guo C."/>
            <person name="Argimon S."/>
            <person name="Zhang W."/>
            <person name="Yang X."/>
            <person name="Jeffery I.B."/>
            <person name="Cooney J.C."/>
            <person name="Kagawa T.F."/>
            <person name="Liu W."/>
            <person name="Song Y."/>
            <person name="Salvetti E."/>
            <person name="Wrobel A."/>
            <person name="Rasinkangas P."/>
            <person name="Parkhill J."/>
            <person name="Rea M.C."/>
            <person name="O'Sullivan O."/>
            <person name="Ritari J."/>
            <person name="Douillard F.P."/>
            <person name="Paul Ross R."/>
            <person name="Yang R."/>
            <person name="Briner A.E."/>
            <person name="Felis G.E."/>
            <person name="de Vos W.M."/>
            <person name="Barrangou R."/>
            <person name="Klaenhammer T.R."/>
            <person name="Caufield P.W."/>
            <person name="Cui Y."/>
            <person name="Zhang H."/>
            <person name="O'Toole P.W."/>
        </authorList>
    </citation>
    <scope>NUCLEOTIDE SEQUENCE [LARGE SCALE GENOMIC DNA]</scope>
    <source>
        <strain evidence="6 7">DSM 19907</strain>
    </source>
</reference>
<dbReference type="EMBL" id="AZEI01000083">
    <property type="protein sequence ID" value="KRL14863.1"/>
    <property type="molecule type" value="Genomic_DNA"/>
</dbReference>
<dbReference type="SUPFAM" id="SSF53822">
    <property type="entry name" value="Periplasmic binding protein-like I"/>
    <property type="match status" value="1"/>
</dbReference>
<evidence type="ECO:0000256" key="4">
    <source>
        <dbReference type="ARBA" id="ARBA00023163"/>
    </source>
</evidence>
<dbReference type="Proteomes" id="UP000051977">
    <property type="component" value="Unassembled WGS sequence"/>
</dbReference>
<dbReference type="SMART" id="SM00354">
    <property type="entry name" value="HTH_LACI"/>
    <property type="match status" value="1"/>
</dbReference>
<keyword evidence="4" id="KW-0804">Transcription</keyword>
<keyword evidence="3" id="KW-0238">DNA-binding</keyword>
<dbReference type="InterPro" id="IPR046335">
    <property type="entry name" value="LacI/GalR-like_sensor"/>
</dbReference>
<evidence type="ECO:0000256" key="1">
    <source>
        <dbReference type="ARBA" id="ARBA00022491"/>
    </source>
</evidence>
<evidence type="ECO:0000256" key="3">
    <source>
        <dbReference type="ARBA" id="ARBA00023125"/>
    </source>
</evidence>